<dbReference type="Pfam" id="PF01899">
    <property type="entry name" value="MNHE"/>
    <property type="match status" value="1"/>
</dbReference>
<evidence type="ECO:0000256" key="1">
    <source>
        <dbReference type="SAM" id="Phobius"/>
    </source>
</evidence>
<dbReference type="OrthoDB" id="7852837at2"/>
<dbReference type="GO" id="GO:0008324">
    <property type="term" value="F:monoatomic cation transmembrane transporter activity"/>
    <property type="evidence" value="ECO:0007669"/>
    <property type="project" value="InterPro"/>
</dbReference>
<accession>A0A1H6LWM1</accession>
<keyword evidence="3" id="KW-1185">Reference proteome</keyword>
<feature type="transmembrane region" description="Helical" evidence="1">
    <location>
        <begin position="33"/>
        <end position="50"/>
    </location>
</feature>
<evidence type="ECO:0000313" key="3">
    <source>
        <dbReference type="Proteomes" id="UP000199371"/>
    </source>
</evidence>
<dbReference type="Proteomes" id="UP000199371">
    <property type="component" value="Unassembled WGS sequence"/>
</dbReference>
<protein>
    <submittedName>
        <fullName evidence="2">Multicomponent Na+:H+ antiporter subunit E</fullName>
    </submittedName>
</protein>
<dbReference type="RefSeq" id="WP_092792909.1">
    <property type="nucleotide sequence ID" value="NZ_FNXF01000006.1"/>
</dbReference>
<reference evidence="3" key="1">
    <citation type="submission" date="2016-10" db="EMBL/GenBank/DDBJ databases">
        <authorList>
            <person name="Varghese N."/>
            <person name="Submissions S."/>
        </authorList>
    </citation>
    <scope>NUCLEOTIDE SEQUENCE [LARGE SCALE GENOMIC DNA]</scope>
    <source>
        <strain evidence="3">DSM 17616</strain>
    </source>
</reference>
<dbReference type="GO" id="GO:0016020">
    <property type="term" value="C:membrane"/>
    <property type="evidence" value="ECO:0007669"/>
    <property type="project" value="InterPro"/>
</dbReference>
<keyword evidence="1" id="KW-1133">Transmembrane helix</keyword>
<dbReference type="InterPro" id="IPR002758">
    <property type="entry name" value="Cation_antiport_E"/>
</dbReference>
<feature type="transmembrane region" description="Helical" evidence="1">
    <location>
        <begin position="9"/>
        <end position="27"/>
    </location>
</feature>
<gene>
    <name evidence="2" type="ORF">SAMN05660691_02018</name>
</gene>
<sequence>MILQQGGSIFIRYSALSGVFALCWAALTGGRGWWFFLPLCLLLLLWCYWAKLSLPPVRFKAVPGFLLFFSRQLILGAWDVAWRALAPSPRLAPQWQPYAISLAQPASQRLLASMVSLLPGTCAVNIETGQPDVLLLHVLDGDANWRSGVAALEQQLTLLLCDEPVHGQVP</sequence>
<keyword evidence="1" id="KW-0472">Membrane</keyword>
<dbReference type="STRING" id="173990.SAMN05660691_02018"/>
<name>A0A1H6LWM1_9GAMM</name>
<keyword evidence="1" id="KW-0812">Transmembrane</keyword>
<dbReference type="AlphaFoldDB" id="A0A1H6LWM1"/>
<organism evidence="2 3">
    <name type="scientific">Rheinheimera pacifica</name>
    <dbReference type="NCBI Taxonomy" id="173990"/>
    <lineage>
        <taxon>Bacteria</taxon>
        <taxon>Pseudomonadati</taxon>
        <taxon>Pseudomonadota</taxon>
        <taxon>Gammaproteobacteria</taxon>
        <taxon>Chromatiales</taxon>
        <taxon>Chromatiaceae</taxon>
        <taxon>Rheinheimera</taxon>
    </lineage>
</organism>
<proteinExistence type="predicted"/>
<evidence type="ECO:0000313" key="2">
    <source>
        <dbReference type="EMBL" id="SEH89461.1"/>
    </source>
</evidence>
<dbReference type="EMBL" id="FNXF01000006">
    <property type="protein sequence ID" value="SEH89461.1"/>
    <property type="molecule type" value="Genomic_DNA"/>
</dbReference>